<evidence type="ECO:0000256" key="4">
    <source>
        <dbReference type="ARBA" id="ARBA00022801"/>
    </source>
</evidence>
<keyword evidence="4" id="KW-0378">Hydrolase</keyword>
<dbReference type="GO" id="GO:0016891">
    <property type="term" value="F:RNA endonuclease activity producing 5'-phosphomonoesters, hydrolytic mechanism"/>
    <property type="evidence" value="ECO:0007669"/>
    <property type="project" value="TreeGrafter"/>
</dbReference>
<dbReference type="SUPFAM" id="SSF56024">
    <property type="entry name" value="Phospholipase D/nuclease"/>
    <property type="match status" value="2"/>
</dbReference>
<dbReference type="InterPro" id="IPR026444">
    <property type="entry name" value="Secre_tail"/>
</dbReference>
<dbReference type="Pfam" id="PF18962">
    <property type="entry name" value="Por_Secre_tail"/>
    <property type="match status" value="1"/>
</dbReference>
<dbReference type="Gene3D" id="2.60.40.10">
    <property type="entry name" value="Immunoglobulins"/>
    <property type="match status" value="1"/>
</dbReference>
<comment type="catalytic activity">
    <reaction evidence="1">
        <text>a 1,2-diacyl-sn-glycero-3-phosphocholine + H2O = a 1,2-diacyl-sn-glycero-3-phosphate + choline + H(+)</text>
        <dbReference type="Rhea" id="RHEA:14445"/>
        <dbReference type="ChEBI" id="CHEBI:15354"/>
        <dbReference type="ChEBI" id="CHEBI:15377"/>
        <dbReference type="ChEBI" id="CHEBI:15378"/>
        <dbReference type="ChEBI" id="CHEBI:57643"/>
        <dbReference type="ChEBI" id="CHEBI:58608"/>
        <dbReference type="EC" id="3.1.4.4"/>
    </reaction>
</comment>
<evidence type="ECO:0000256" key="6">
    <source>
        <dbReference type="ARBA" id="ARBA00023098"/>
    </source>
</evidence>
<dbReference type="InterPro" id="IPR001736">
    <property type="entry name" value="PLipase_D/transphosphatidylase"/>
</dbReference>
<dbReference type="Proteomes" id="UP000176294">
    <property type="component" value="Unassembled WGS sequence"/>
</dbReference>
<reference evidence="10 11" key="1">
    <citation type="submission" date="2016-08" db="EMBL/GenBank/DDBJ databases">
        <title>Hymenobacter coccineus sp. nov., Hymenobacter lapidarius sp. nov. and Hymenobacter glacialis sp. nov., isolated from Antarctic soil.</title>
        <authorList>
            <person name="Sedlacek I."/>
            <person name="Kralova S."/>
            <person name="Kyrova K."/>
            <person name="Maslanova I."/>
            <person name="Stankova E."/>
            <person name="Vrbovska V."/>
            <person name="Nemec M."/>
            <person name="Bartak M."/>
            <person name="Svec P."/>
            <person name="Busse H.-J."/>
            <person name="Pantucek R."/>
        </authorList>
    </citation>
    <scope>NUCLEOTIDE SEQUENCE [LARGE SCALE GENOMIC DNA]</scope>
    <source>
        <strain evidence="10 11">CCM 8643</strain>
    </source>
</reference>
<dbReference type="PROSITE" id="PS50853">
    <property type="entry name" value="FN3"/>
    <property type="match status" value="1"/>
</dbReference>
<dbReference type="EC" id="3.1.4.4" evidence="3"/>
<dbReference type="OrthoDB" id="9762009at2"/>
<dbReference type="GO" id="GO:0046872">
    <property type="term" value="F:metal ion binding"/>
    <property type="evidence" value="ECO:0007669"/>
    <property type="project" value="InterPro"/>
</dbReference>
<evidence type="ECO:0000313" key="10">
    <source>
        <dbReference type="EMBL" id="OGX88044.1"/>
    </source>
</evidence>
<feature type="domain" description="Fibronectin type-III" evidence="9">
    <location>
        <begin position="246"/>
        <end position="345"/>
    </location>
</feature>
<gene>
    <name evidence="10" type="ORF">BEN47_09855</name>
</gene>
<dbReference type="GO" id="GO:0006793">
    <property type="term" value="P:phosphorus metabolic process"/>
    <property type="evidence" value="ECO:0007669"/>
    <property type="project" value="UniProtKB-ARBA"/>
</dbReference>
<dbReference type="SMART" id="SM00155">
    <property type="entry name" value="PLDc"/>
    <property type="match status" value="2"/>
</dbReference>
<dbReference type="AlphaFoldDB" id="A0A1G1TAZ0"/>
<sequence>MKKFTLLALLACATSWQAAKAQTSISIAAARAQAPTANNVQGPVVTVRGIVTNGVELGSGVSIIRYIQDGTAGIGVYTTTSGTLATTVNSLVPGDSILVTGGLKMFRGLLEIDPVNSLTVLAGNRPLPAPVVFTAANFSAAYAEQYEGQLVRLNGLTSVNTTGGALVTAFSANTTYRLNNNSALVTYVNANSTGPNGLVGKPSPTGTFDAVGIISQYASTTTSTTGGYQMLNRTYGDFIQGNTPNLTSAPTPTNISTTGFTVNFTTQNPGSAQISYTTVPVPIGSTPPAGQPFLVNAAGTGTQHSVVLTGLQPATVYYVQAVSVNATGRSESRVTPMITASLSSGRMKTYFTQPVDNTLALPNNKATYTPNGSIADTLAKYIGRAQQTLDITIYNWNSVTILNAVNAAHARGVKVRVIYEDDNSNFSIAGLTPAIARVFRPAGGTVNTTSIMHNKFVVIDANSTNPNVPVVWTGSTNWTTAQLSTDRNNAIAVQDQSLARVYTIEFEEMWGSATTTPGTALFGSRKTDNTPHYLVIGGKKVESWFSPTDNVNTRLIETIRTADNDLHVLSMLVTRTDIGRALAEQVSLRNIAACSDGLTNDTSGVAGFVFRTIRAGMGTRYLLDKLPGIMHHKTLIVDAGAPQSDPTVFVGSHNWTASADIENDENTLVIHDNLITNQYYQEYAARIAAQPNTGFTLCRLALATRTGTVQASTMQAYPNPTRGSFKLHLASTAARTATVVLRDATGRVVLTQTQPLTGTDLTIDATALKAGLYLVQVTTPEATQVSRVVVE</sequence>
<dbReference type="InterPro" id="IPR025202">
    <property type="entry name" value="PLD-like_dom"/>
</dbReference>
<evidence type="ECO:0000313" key="11">
    <source>
        <dbReference type="Proteomes" id="UP000176294"/>
    </source>
</evidence>
<dbReference type="Pfam" id="PF16656">
    <property type="entry name" value="Pur_ac_phosph_N"/>
    <property type="match status" value="1"/>
</dbReference>
<proteinExistence type="inferred from homology"/>
<dbReference type="GO" id="GO:0004630">
    <property type="term" value="F:phospholipase D activity"/>
    <property type="evidence" value="ECO:0007669"/>
    <property type="project" value="UniProtKB-EC"/>
</dbReference>
<evidence type="ECO:0000256" key="1">
    <source>
        <dbReference type="ARBA" id="ARBA00000798"/>
    </source>
</evidence>
<dbReference type="PROSITE" id="PS50035">
    <property type="entry name" value="PLD"/>
    <property type="match status" value="2"/>
</dbReference>
<evidence type="ECO:0000256" key="3">
    <source>
        <dbReference type="ARBA" id="ARBA00012027"/>
    </source>
</evidence>
<keyword evidence="11" id="KW-1185">Reference proteome</keyword>
<keyword evidence="7" id="KW-0732">Signal</keyword>
<dbReference type="GO" id="GO:0003993">
    <property type="term" value="F:acid phosphatase activity"/>
    <property type="evidence" value="ECO:0007669"/>
    <property type="project" value="InterPro"/>
</dbReference>
<dbReference type="Gene3D" id="3.30.870.10">
    <property type="entry name" value="Endonuclease Chain A"/>
    <property type="match status" value="2"/>
</dbReference>
<protein>
    <recommendedName>
        <fullName evidence="3">phospholipase D</fullName>
        <ecNumber evidence="3">3.1.4.4</ecNumber>
    </recommendedName>
</protein>
<evidence type="ECO:0000256" key="5">
    <source>
        <dbReference type="ARBA" id="ARBA00022963"/>
    </source>
</evidence>
<evidence type="ECO:0000259" key="9">
    <source>
        <dbReference type="PROSITE" id="PS50853"/>
    </source>
</evidence>
<dbReference type="InterPro" id="IPR015914">
    <property type="entry name" value="PAPs_N"/>
</dbReference>
<evidence type="ECO:0000256" key="7">
    <source>
        <dbReference type="SAM" id="SignalP"/>
    </source>
</evidence>
<keyword evidence="5" id="KW-0442">Lipid degradation</keyword>
<feature type="signal peptide" evidence="7">
    <location>
        <begin position="1"/>
        <end position="21"/>
    </location>
</feature>
<dbReference type="PANTHER" id="PTHR43856:SF1">
    <property type="entry name" value="MITOCHONDRIAL CARDIOLIPIN HYDROLASE"/>
    <property type="match status" value="1"/>
</dbReference>
<dbReference type="InterPro" id="IPR036116">
    <property type="entry name" value="FN3_sf"/>
</dbReference>
<organism evidence="10 11">
    <name type="scientific">Hymenobacter lapidarius</name>
    <dbReference type="NCBI Taxonomy" id="1908237"/>
    <lineage>
        <taxon>Bacteria</taxon>
        <taxon>Pseudomonadati</taxon>
        <taxon>Bacteroidota</taxon>
        <taxon>Cytophagia</taxon>
        <taxon>Cytophagales</taxon>
        <taxon>Hymenobacteraceae</taxon>
        <taxon>Hymenobacter</taxon>
    </lineage>
</organism>
<dbReference type="InterPro" id="IPR051406">
    <property type="entry name" value="PLD_domain"/>
</dbReference>
<dbReference type="EMBL" id="MDZB01000068">
    <property type="protein sequence ID" value="OGX88044.1"/>
    <property type="molecule type" value="Genomic_DNA"/>
</dbReference>
<comment type="similarity">
    <text evidence="2">Belongs to the phospholipase D family.</text>
</comment>
<feature type="chain" id="PRO_5009579310" description="phospholipase D" evidence="7">
    <location>
        <begin position="22"/>
        <end position="791"/>
    </location>
</feature>
<name>A0A1G1TAZ0_9BACT</name>
<comment type="caution">
    <text evidence="10">The sequence shown here is derived from an EMBL/GenBank/DDBJ whole genome shotgun (WGS) entry which is preliminary data.</text>
</comment>
<dbReference type="InterPro" id="IPR013783">
    <property type="entry name" value="Ig-like_fold"/>
</dbReference>
<keyword evidence="6" id="KW-0443">Lipid metabolism</keyword>
<dbReference type="Pfam" id="PF13091">
    <property type="entry name" value="PLDc_2"/>
    <property type="match status" value="2"/>
</dbReference>
<dbReference type="InterPro" id="IPR003961">
    <property type="entry name" value="FN3_dom"/>
</dbReference>
<evidence type="ECO:0000259" key="8">
    <source>
        <dbReference type="PROSITE" id="PS50035"/>
    </source>
</evidence>
<feature type="domain" description="PLD phosphodiesterase" evidence="8">
    <location>
        <begin position="448"/>
        <end position="482"/>
    </location>
</feature>
<evidence type="ECO:0000256" key="2">
    <source>
        <dbReference type="ARBA" id="ARBA00008664"/>
    </source>
</evidence>
<feature type="domain" description="PLD phosphodiesterase" evidence="8">
    <location>
        <begin position="626"/>
        <end position="659"/>
    </location>
</feature>
<dbReference type="NCBIfam" id="TIGR04183">
    <property type="entry name" value="Por_Secre_tail"/>
    <property type="match status" value="1"/>
</dbReference>
<dbReference type="RefSeq" id="WP_070725278.1">
    <property type="nucleotide sequence ID" value="NZ_MDZB01000068.1"/>
</dbReference>
<accession>A0A1G1TAZ0</accession>
<dbReference type="STRING" id="1908237.BEN47_09855"/>
<dbReference type="GO" id="GO:0016042">
    <property type="term" value="P:lipid catabolic process"/>
    <property type="evidence" value="ECO:0007669"/>
    <property type="project" value="UniProtKB-KW"/>
</dbReference>
<dbReference type="SUPFAM" id="SSF49265">
    <property type="entry name" value="Fibronectin type III"/>
    <property type="match status" value="1"/>
</dbReference>
<dbReference type="PANTHER" id="PTHR43856">
    <property type="entry name" value="CARDIOLIPIN HYDROLASE"/>
    <property type="match status" value="1"/>
</dbReference>